<dbReference type="InterPro" id="IPR050979">
    <property type="entry name" value="LD-transpeptidase"/>
</dbReference>
<feature type="domain" description="L,D-TPase catalytic" evidence="11">
    <location>
        <begin position="52"/>
        <end position="190"/>
    </location>
</feature>
<dbReference type="GO" id="GO:0071972">
    <property type="term" value="F:peptidoglycan L,D-transpeptidase activity"/>
    <property type="evidence" value="ECO:0007669"/>
    <property type="project" value="TreeGrafter"/>
</dbReference>
<dbReference type="UniPathway" id="UPA00219"/>
<dbReference type="Pfam" id="PF03734">
    <property type="entry name" value="YkuD"/>
    <property type="match status" value="1"/>
</dbReference>
<evidence type="ECO:0000256" key="4">
    <source>
        <dbReference type="ARBA" id="ARBA00022679"/>
    </source>
</evidence>
<evidence type="ECO:0000256" key="10">
    <source>
        <dbReference type="SAM" id="SignalP"/>
    </source>
</evidence>
<dbReference type="PANTHER" id="PTHR30582:SF24">
    <property type="entry name" value="L,D-TRANSPEPTIDASE ERFK_SRFK-RELATED"/>
    <property type="match status" value="1"/>
</dbReference>
<evidence type="ECO:0000256" key="2">
    <source>
        <dbReference type="ARBA" id="ARBA00005992"/>
    </source>
</evidence>
<keyword evidence="5" id="KW-0378">Hydrolase</keyword>
<dbReference type="STRING" id="1447782.SAMN05444417_0995"/>
<dbReference type="GO" id="GO:0071555">
    <property type="term" value="P:cell wall organization"/>
    <property type="evidence" value="ECO:0007669"/>
    <property type="project" value="UniProtKB-UniRule"/>
</dbReference>
<dbReference type="GO" id="GO:0008360">
    <property type="term" value="P:regulation of cell shape"/>
    <property type="evidence" value="ECO:0007669"/>
    <property type="project" value="UniProtKB-UniRule"/>
</dbReference>
<evidence type="ECO:0000313" key="13">
    <source>
        <dbReference type="Proteomes" id="UP000184292"/>
    </source>
</evidence>
<feature type="active site" description="Nucleophile" evidence="9">
    <location>
        <position position="166"/>
    </location>
</feature>
<keyword evidence="8 9" id="KW-0961">Cell wall biogenesis/degradation</keyword>
<feature type="chain" id="PRO_5012703051" evidence="10">
    <location>
        <begin position="27"/>
        <end position="190"/>
    </location>
</feature>
<dbReference type="Proteomes" id="UP000184292">
    <property type="component" value="Unassembled WGS sequence"/>
</dbReference>
<proteinExistence type="inferred from homology"/>
<feature type="signal peptide" evidence="10">
    <location>
        <begin position="1"/>
        <end position="26"/>
    </location>
</feature>
<dbReference type="InterPro" id="IPR005490">
    <property type="entry name" value="LD_TPept_cat_dom"/>
</dbReference>
<comment type="pathway">
    <text evidence="1 9">Cell wall biogenesis; peptidoglycan biosynthesis.</text>
</comment>
<dbReference type="OrthoDB" id="9795305at2"/>
<keyword evidence="4" id="KW-0808">Transferase</keyword>
<dbReference type="PROSITE" id="PS51318">
    <property type="entry name" value="TAT"/>
    <property type="match status" value="1"/>
</dbReference>
<reference evidence="12 13" key="1">
    <citation type="submission" date="2016-11" db="EMBL/GenBank/DDBJ databases">
        <authorList>
            <person name="Jaros S."/>
            <person name="Januszkiewicz K."/>
            <person name="Wedrychowicz H."/>
        </authorList>
    </citation>
    <scope>NUCLEOTIDE SEQUENCE [LARGE SCALE GENOMIC DNA]</scope>
    <source>
        <strain evidence="12 13">DSM 100565</strain>
    </source>
</reference>
<dbReference type="AlphaFoldDB" id="A0A1M6C4S6"/>
<evidence type="ECO:0000256" key="8">
    <source>
        <dbReference type="ARBA" id="ARBA00023316"/>
    </source>
</evidence>
<accession>A0A1M6C4S6</accession>
<protein>
    <submittedName>
        <fullName evidence="12">L,D-transpeptidase catalytic domain</fullName>
    </submittedName>
</protein>
<dbReference type="FunFam" id="2.40.440.10:FF:000002">
    <property type="entry name" value="L,D-transpeptidase ErfK/SrfK"/>
    <property type="match status" value="1"/>
</dbReference>
<evidence type="ECO:0000256" key="7">
    <source>
        <dbReference type="ARBA" id="ARBA00022984"/>
    </source>
</evidence>
<sequence length="190" mass="20817">MPIDRPTRRAVLGALAASALAAPALAQSEQVVVIPREFLPTDVALSADATPGVIHVDIANTWLYYVTAPRIARRYKIAVGAAGRNFRGEAVIRRRAEWPSWTPTANMIRQEPHIYAQSAGGLPGGHPRNPLGARALYLYQGGRDTLYRIHGTPQPWTIGRSFSSGCVRMINEHMIDLYDRVPIGTRVVVA</sequence>
<organism evidence="12 13">
    <name type="scientific">Wenxinia saemankumensis</name>
    <dbReference type="NCBI Taxonomy" id="1447782"/>
    <lineage>
        <taxon>Bacteria</taxon>
        <taxon>Pseudomonadati</taxon>
        <taxon>Pseudomonadota</taxon>
        <taxon>Alphaproteobacteria</taxon>
        <taxon>Rhodobacterales</taxon>
        <taxon>Roseobacteraceae</taxon>
        <taxon>Wenxinia</taxon>
    </lineage>
</organism>
<dbReference type="PROSITE" id="PS52029">
    <property type="entry name" value="LD_TPASE"/>
    <property type="match status" value="1"/>
</dbReference>
<evidence type="ECO:0000259" key="11">
    <source>
        <dbReference type="PROSITE" id="PS52029"/>
    </source>
</evidence>
<dbReference type="InterPro" id="IPR038063">
    <property type="entry name" value="Transpep_catalytic_dom"/>
</dbReference>
<evidence type="ECO:0000256" key="6">
    <source>
        <dbReference type="ARBA" id="ARBA00022960"/>
    </source>
</evidence>
<dbReference type="GO" id="GO:0018104">
    <property type="term" value="P:peptidoglycan-protein cross-linking"/>
    <property type="evidence" value="ECO:0007669"/>
    <property type="project" value="TreeGrafter"/>
</dbReference>
<keyword evidence="6 9" id="KW-0133">Cell shape</keyword>
<evidence type="ECO:0000313" key="12">
    <source>
        <dbReference type="EMBL" id="SHI55738.1"/>
    </source>
</evidence>
<dbReference type="RefSeq" id="WP_073326720.1">
    <property type="nucleotide sequence ID" value="NZ_FQYO01000002.1"/>
</dbReference>
<evidence type="ECO:0000256" key="9">
    <source>
        <dbReference type="PROSITE-ProRule" id="PRU01373"/>
    </source>
</evidence>
<comment type="similarity">
    <text evidence="2">Belongs to the YkuD family.</text>
</comment>
<evidence type="ECO:0000256" key="1">
    <source>
        <dbReference type="ARBA" id="ARBA00004752"/>
    </source>
</evidence>
<evidence type="ECO:0000256" key="5">
    <source>
        <dbReference type="ARBA" id="ARBA00022801"/>
    </source>
</evidence>
<evidence type="ECO:0000256" key="3">
    <source>
        <dbReference type="ARBA" id="ARBA00022676"/>
    </source>
</evidence>
<dbReference type="PANTHER" id="PTHR30582">
    <property type="entry name" value="L,D-TRANSPEPTIDASE"/>
    <property type="match status" value="1"/>
</dbReference>
<name>A0A1M6C4S6_9RHOB</name>
<keyword evidence="3" id="KW-0328">Glycosyltransferase</keyword>
<dbReference type="CDD" id="cd16913">
    <property type="entry name" value="YkuD_like"/>
    <property type="match status" value="1"/>
</dbReference>
<gene>
    <name evidence="12" type="ORF">SAMN05444417_0995</name>
</gene>
<dbReference type="EMBL" id="FQYO01000002">
    <property type="protein sequence ID" value="SHI55738.1"/>
    <property type="molecule type" value="Genomic_DNA"/>
</dbReference>
<keyword evidence="7 9" id="KW-0573">Peptidoglycan synthesis</keyword>
<keyword evidence="10" id="KW-0732">Signal</keyword>
<dbReference type="InterPro" id="IPR006311">
    <property type="entry name" value="TAT_signal"/>
</dbReference>
<dbReference type="SUPFAM" id="SSF141523">
    <property type="entry name" value="L,D-transpeptidase catalytic domain-like"/>
    <property type="match status" value="1"/>
</dbReference>
<dbReference type="GO" id="GO:0005576">
    <property type="term" value="C:extracellular region"/>
    <property type="evidence" value="ECO:0007669"/>
    <property type="project" value="TreeGrafter"/>
</dbReference>
<keyword evidence="13" id="KW-1185">Reference proteome</keyword>
<dbReference type="GO" id="GO:0016757">
    <property type="term" value="F:glycosyltransferase activity"/>
    <property type="evidence" value="ECO:0007669"/>
    <property type="project" value="UniProtKB-KW"/>
</dbReference>
<feature type="active site" description="Proton donor/acceptor" evidence="9">
    <location>
        <position position="150"/>
    </location>
</feature>
<dbReference type="Gene3D" id="2.40.440.10">
    <property type="entry name" value="L,D-transpeptidase catalytic domain-like"/>
    <property type="match status" value="1"/>
</dbReference>